<evidence type="ECO:0000256" key="1">
    <source>
        <dbReference type="ARBA" id="ARBA00005163"/>
    </source>
</evidence>
<comment type="caution">
    <text evidence="6">The sequence shown here is derived from an EMBL/GenBank/DDBJ whole genome shotgun (WGS) entry which is preliminary data.</text>
</comment>
<sequence length="400" mass="44049">MSSTLSAEEAAQLLGISRATLYSYVSRGMIRSVEQSSKTREKRYLKEDLDALLQHKEQRKNPAEVVKSALHWGSPVLDTSISLIEQGKLFYRGMEATGLAATRSFEEVAALLWTGDFTPFPAIRPLLMEDGLLEQFKKLPILSRYQGVLLHAQSQDLSALDLKPASLLKTGRNILAVLGWATTGQASEGSMAEQLSLFWTGKQDTALLINQALVLCAEHELNISAFTVRCAVSAGTDLYASIITGLSSLQGRKHGGMVPRVDRFLQDCLRDGTRQSVQHTLLRGESIPGFQQPLYPSGDPRGKFMLEQLQQHLLDPALQTVMQELLPLMHQEFDGHPTIDWALALLARHLGHPVQAGLALFALGRTTGWIAHALEQSQDARLIRPRASYVGPVPQTSNPD</sequence>
<evidence type="ECO:0000259" key="5">
    <source>
        <dbReference type="Pfam" id="PF12728"/>
    </source>
</evidence>
<keyword evidence="7" id="KW-1185">Reference proteome</keyword>
<evidence type="ECO:0000256" key="3">
    <source>
        <dbReference type="ARBA" id="ARBA00012972"/>
    </source>
</evidence>
<dbReference type="Gene3D" id="1.10.580.10">
    <property type="entry name" value="Citrate Synthase, domain 1"/>
    <property type="match status" value="2"/>
</dbReference>
<dbReference type="PANTHER" id="PTHR11739:SF4">
    <property type="entry name" value="CITRATE SYNTHASE, PEROXISOMAL"/>
    <property type="match status" value="1"/>
</dbReference>
<evidence type="ECO:0000313" key="7">
    <source>
        <dbReference type="Proteomes" id="UP000632222"/>
    </source>
</evidence>
<dbReference type="PANTHER" id="PTHR11739">
    <property type="entry name" value="CITRATE SYNTHASE"/>
    <property type="match status" value="1"/>
</dbReference>
<reference evidence="7" key="1">
    <citation type="journal article" date="2019" name="Int. J. Syst. Evol. Microbiol.">
        <title>The Global Catalogue of Microorganisms (GCM) 10K type strain sequencing project: providing services to taxonomists for standard genome sequencing and annotation.</title>
        <authorList>
            <consortium name="The Broad Institute Genomics Platform"/>
            <consortium name="The Broad Institute Genome Sequencing Center for Infectious Disease"/>
            <person name="Wu L."/>
            <person name="Ma J."/>
        </authorList>
    </citation>
    <scope>NUCLEOTIDE SEQUENCE [LARGE SCALE GENOMIC DNA]</scope>
    <source>
        <strain evidence="7">JCM 14370</strain>
    </source>
</reference>
<dbReference type="Gene3D" id="1.10.230.10">
    <property type="entry name" value="Cytochrome P450-Terp, domain 2"/>
    <property type="match status" value="1"/>
</dbReference>
<comment type="pathway">
    <text evidence="1">Carbohydrate metabolism; tricarboxylic acid cycle.</text>
</comment>
<evidence type="ECO:0000256" key="2">
    <source>
        <dbReference type="ARBA" id="ARBA00010566"/>
    </source>
</evidence>
<evidence type="ECO:0000256" key="4">
    <source>
        <dbReference type="ARBA" id="ARBA00022679"/>
    </source>
</evidence>
<gene>
    <name evidence="6" type="ORF">GCM10008938_10540</name>
</gene>
<dbReference type="InterPro" id="IPR036969">
    <property type="entry name" value="Citrate_synthase_sf"/>
</dbReference>
<dbReference type="RefSeq" id="WP_189000938.1">
    <property type="nucleotide sequence ID" value="NZ_BMOD01000002.1"/>
</dbReference>
<protein>
    <recommendedName>
        <fullName evidence="3">citrate synthase (unknown stereospecificity)</fullName>
        <ecNumber evidence="3">2.3.3.16</ecNumber>
    </recommendedName>
</protein>
<dbReference type="Pfam" id="PF00285">
    <property type="entry name" value="Citrate_synt"/>
    <property type="match status" value="1"/>
</dbReference>
<proteinExistence type="inferred from homology"/>
<dbReference type="InterPro" id="IPR016143">
    <property type="entry name" value="Citrate_synth-like_sm_a-sub"/>
</dbReference>
<evidence type="ECO:0000313" key="6">
    <source>
        <dbReference type="EMBL" id="GGJ26276.1"/>
    </source>
</evidence>
<keyword evidence="4" id="KW-0808">Transferase</keyword>
<dbReference type="InterPro" id="IPR002020">
    <property type="entry name" value="Citrate_synthase"/>
</dbReference>
<dbReference type="Pfam" id="PF12728">
    <property type="entry name" value="HTH_17"/>
    <property type="match status" value="1"/>
</dbReference>
<dbReference type="SUPFAM" id="SSF48256">
    <property type="entry name" value="Citrate synthase"/>
    <property type="match status" value="1"/>
</dbReference>
<dbReference type="PRINTS" id="PR00143">
    <property type="entry name" value="CITRTSNTHASE"/>
</dbReference>
<dbReference type="EC" id="2.3.3.16" evidence="3"/>
<comment type="similarity">
    <text evidence="2">Belongs to the citrate synthase family.</text>
</comment>
<dbReference type="CDD" id="cd06102">
    <property type="entry name" value="citrate_synt_like_2"/>
    <property type="match status" value="1"/>
</dbReference>
<dbReference type="InterPro" id="IPR016142">
    <property type="entry name" value="Citrate_synth-like_lrg_a-sub"/>
</dbReference>
<dbReference type="Gene3D" id="1.10.1660.10">
    <property type="match status" value="1"/>
</dbReference>
<organism evidence="6 7">
    <name type="scientific">Deinococcus roseus</name>
    <dbReference type="NCBI Taxonomy" id="392414"/>
    <lineage>
        <taxon>Bacteria</taxon>
        <taxon>Thermotogati</taxon>
        <taxon>Deinococcota</taxon>
        <taxon>Deinococci</taxon>
        <taxon>Deinococcales</taxon>
        <taxon>Deinococcaceae</taxon>
        <taxon>Deinococcus</taxon>
    </lineage>
</organism>
<dbReference type="Proteomes" id="UP000632222">
    <property type="component" value="Unassembled WGS sequence"/>
</dbReference>
<dbReference type="InterPro" id="IPR041657">
    <property type="entry name" value="HTH_17"/>
</dbReference>
<feature type="domain" description="Helix-turn-helix" evidence="5">
    <location>
        <begin position="5"/>
        <end position="54"/>
    </location>
</feature>
<accession>A0ABQ2CW09</accession>
<dbReference type="EMBL" id="BMOD01000002">
    <property type="protein sequence ID" value="GGJ26276.1"/>
    <property type="molecule type" value="Genomic_DNA"/>
</dbReference>
<name>A0ABQ2CW09_9DEIO</name>